<evidence type="ECO:0000313" key="2">
    <source>
        <dbReference type="Proteomes" id="UP000001055"/>
    </source>
</evidence>
<evidence type="ECO:0000313" key="1">
    <source>
        <dbReference type="EMBL" id="EAT84142.1"/>
    </source>
</evidence>
<name>Q0UGZ0_PHANO</name>
<organism evidence="1 2">
    <name type="scientific">Phaeosphaeria nodorum (strain SN15 / ATCC MYA-4574 / FGSC 10173)</name>
    <name type="common">Glume blotch fungus</name>
    <name type="synonym">Parastagonospora nodorum</name>
    <dbReference type="NCBI Taxonomy" id="321614"/>
    <lineage>
        <taxon>Eukaryota</taxon>
        <taxon>Fungi</taxon>
        <taxon>Dikarya</taxon>
        <taxon>Ascomycota</taxon>
        <taxon>Pezizomycotina</taxon>
        <taxon>Dothideomycetes</taxon>
        <taxon>Pleosporomycetidae</taxon>
        <taxon>Pleosporales</taxon>
        <taxon>Pleosporineae</taxon>
        <taxon>Phaeosphaeriaceae</taxon>
        <taxon>Parastagonospora</taxon>
    </lineage>
</organism>
<proteinExistence type="predicted"/>
<dbReference type="EMBL" id="CH445337">
    <property type="protein sequence ID" value="EAT84142.1"/>
    <property type="molecule type" value="Genomic_DNA"/>
</dbReference>
<sequence length="92" mass="10210">MPPRTITPVWLSIHTLKPSQARLVFDLSPLASPCVYSVKRDVGVCNLGSTAKTVICNVVEVLVMERLDDTGCLETIAEPLLWMDDDIIDRVQ</sequence>
<reference evidence="2" key="1">
    <citation type="journal article" date="2007" name="Plant Cell">
        <title>Dothideomycete-plant interactions illuminated by genome sequencing and EST analysis of the wheat pathogen Stagonospora nodorum.</title>
        <authorList>
            <person name="Hane J.K."/>
            <person name="Lowe R.G."/>
            <person name="Solomon P.S."/>
            <person name="Tan K.C."/>
            <person name="Schoch C.L."/>
            <person name="Spatafora J.W."/>
            <person name="Crous P.W."/>
            <person name="Kodira C."/>
            <person name="Birren B.W."/>
            <person name="Galagan J.E."/>
            <person name="Torriani S.F."/>
            <person name="McDonald B.A."/>
            <person name="Oliver R.P."/>
        </authorList>
    </citation>
    <scope>NUCLEOTIDE SEQUENCE [LARGE SCALE GENOMIC DNA]</scope>
    <source>
        <strain evidence="2">SN15 / ATCC MYA-4574 / FGSC 10173</strain>
    </source>
</reference>
<dbReference type="AlphaFoldDB" id="Q0UGZ0"/>
<dbReference type="InParanoid" id="Q0UGZ0"/>
<protein>
    <submittedName>
        <fullName evidence="1">Uncharacterized protein</fullName>
    </submittedName>
</protein>
<gene>
    <name evidence="1" type="ORF">SNOG_08974</name>
</gene>
<dbReference type="KEGG" id="pno:SNOG_08974"/>
<dbReference type="Proteomes" id="UP000001055">
    <property type="component" value="Unassembled WGS sequence"/>
</dbReference>
<dbReference type="RefSeq" id="XP_001799277.1">
    <property type="nucleotide sequence ID" value="XM_001799225.1"/>
</dbReference>
<accession>Q0UGZ0</accession>
<dbReference type="GeneID" id="5976176"/>